<dbReference type="Proteomes" id="UP001302806">
    <property type="component" value="Chromosome"/>
</dbReference>
<evidence type="ECO:0000313" key="2">
    <source>
        <dbReference type="Proteomes" id="UP001302806"/>
    </source>
</evidence>
<evidence type="ECO:0000313" key="1">
    <source>
        <dbReference type="EMBL" id="WNH10000.1"/>
    </source>
</evidence>
<dbReference type="EMBL" id="CP134537">
    <property type="protein sequence ID" value="WNH10000.1"/>
    <property type="molecule type" value="Genomic_DNA"/>
</dbReference>
<proteinExistence type="predicted"/>
<sequence length="67" mass="7677">MGSNYQTTNKNISEIANTLIAGSYTELESTDNKEVCDFLVISHVDKRFFYTKSNNKSHFENLLNILN</sequence>
<accession>A0ABY9XVM7</accession>
<gene>
    <name evidence="1" type="ORF">RHP51_04705</name>
</gene>
<dbReference type="RefSeq" id="WP_415866349.1">
    <property type="nucleotide sequence ID" value="NZ_CP134537.1"/>
</dbReference>
<reference evidence="1 2" key="1">
    <citation type="submission" date="2023-09" db="EMBL/GenBank/DDBJ databases">
        <title>Thalassobella suaedae gen. nov., sp. nov., a marine bacterium of the family Flavobacteriaceae isolated from a halophyte Suaeda japonica.</title>
        <authorList>
            <person name="Lee S.Y."/>
            <person name="Hwang C.Y."/>
        </authorList>
    </citation>
    <scope>NUCLEOTIDE SEQUENCE [LARGE SCALE GENOMIC DNA]</scope>
    <source>
        <strain evidence="1 2">HL-DH14</strain>
    </source>
</reference>
<protein>
    <submittedName>
        <fullName evidence="1">Uncharacterized protein</fullName>
    </submittedName>
</protein>
<organism evidence="1 2">
    <name type="scientific">Thalassobellus suaedae</name>
    <dbReference type="NCBI Taxonomy" id="3074124"/>
    <lineage>
        <taxon>Bacteria</taxon>
        <taxon>Pseudomonadati</taxon>
        <taxon>Bacteroidota</taxon>
        <taxon>Flavobacteriia</taxon>
        <taxon>Flavobacteriales</taxon>
        <taxon>Flavobacteriaceae</taxon>
        <taxon>Thalassobellus</taxon>
    </lineage>
</organism>
<name>A0ABY9XVM7_9FLAO</name>